<reference evidence="1" key="2">
    <citation type="journal article" date="2015" name="Data Brief">
        <title>Shoot transcriptome of the giant reed, Arundo donax.</title>
        <authorList>
            <person name="Barrero R.A."/>
            <person name="Guerrero F.D."/>
            <person name="Moolhuijzen P."/>
            <person name="Goolsby J.A."/>
            <person name="Tidwell J."/>
            <person name="Bellgard S.E."/>
            <person name="Bellgard M.I."/>
        </authorList>
    </citation>
    <scope>NUCLEOTIDE SEQUENCE</scope>
    <source>
        <tissue evidence="1">Shoot tissue taken approximately 20 cm above the soil surface</tissue>
    </source>
</reference>
<organism evidence="1">
    <name type="scientific">Arundo donax</name>
    <name type="common">Giant reed</name>
    <name type="synonym">Donax arundinaceus</name>
    <dbReference type="NCBI Taxonomy" id="35708"/>
    <lineage>
        <taxon>Eukaryota</taxon>
        <taxon>Viridiplantae</taxon>
        <taxon>Streptophyta</taxon>
        <taxon>Embryophyta</taxon>
        <taxon>Tracheophyta</taxon>
        <taxon>Spermatophyta</taxon>
        <taxon>Magnoliopsida</taxon>
        <taxon>Liliopsida</taxon>
        <taxon>Poales</taxon>
        <taxon>Poaceae</taxon>
        <taxon>PACMAD clade</taxon>
        <taxon>Arundinoideae</taxon>
        <taxon>Arundineae</taxon>
        <taxon>Arundo</taxon>
    </lineage>
</organism>
<proteinExistence type="predicted"/>
<accession>A0A0A8ZBW7</accession>
<reference evidence="1" key="1">
    <citation type="submission" date="2014-09" db="EMBL/GenBank/DDBJ databases">
        <authorList>
            <person name="Magalhaes I.L.F."/>
            <person name="Oliveira U."/>
            <person name="Santos F.R."/>
            <person name="Vidigal T.H.D.A."/>
            <person name="Brescovit A.D."/>
            <person name="Santos A.J."/>
        </authorList>
    </citation>
    <scope>NUCLEOTIDE SEQUENCE</scope>
    <source>
        <tissue evidence="1">Shoot tissue taken approximately 20 cm above the soil surface</tissue>
    </source>
</reference>
<name>A0A0A8ZBW7_ARUDO</name>
<evidence type="ECO:0000313" key="1">
    <source>
        <dbReference type="EMBL" id="JAD36909.1"/>
    </source>
</evidence>
<protein>
    <submittedName>
        <fullName evidence="1">Uncharacterized protein</fullName>
    </submittedName>
</protein>
<sequence>MDAFASMCRPGYWLQTLHLLQTNAVQTNAVSRSSAALAGIHLLNLSFACPALHLQYTVLAECR</sequence>
<dbReference type="EMBL" id="GBRH01260986">
    <property type="protein sequence ID" value="JAD36909.1"/>
    <property type="molecule type" value="Transcribed_RNA"/>
</dbReference>
<dbReference type="AlphaFoldDB" id="A0A0A8ZBW7"/>